<gene>
    <name evidence="1" type="ORF">K9B37_08785</name>
</gene>
<dbReference type="EMBL" id="JAIRBM010000005">
    <property type="protein sequence ID" value="MBZ6076383.1"/>
    <property type="molecule type" value="Genomic_DNA"/>
</dbReference>
<evidence type="ECO:0000313" key="1">
    <source>
        <dbReference type="EMBL" id="MBZ6076383.1"/>
    </source>
</evidence>
<sequence length="60" mass="6971">MRRPAFPALTEHGMIVYALRNPMTKEKQRLFFMHWWGVGRSQGLAVGLRADLDKMNIQKA</sequence>
<proteinExistence type="predicted"/>
<dbReference type="InterPro" id="IPR011094">
    <property type="entry name" value="Uncharacterised_LppY/LpqO"/>
</dbReference>
<dbReference type="Proteomes" id="UP000704176">
    <property type="component" value="Unassembled WGS sequence"/>
</dbReference>
<evidence type="ECO:0000313" key="2">
    <source>
        <dbReference type="Proteomes" id="UP000704176"/>
    </source>
</evidence>
<organism evidence="1 2">
    <name type="scientific">Microvirga puerhi</name>
    <dbReference type="NCBI Taxonomy" id="2876078"/>
    <lineage>
        <taxon>Bacteria</taxon>
        <taxon>Pseudomonadati</taxon>
        <taxon>Pseudomonadota</taxon>
        <taxon>Alphaproteobacteria</taxon>
        <taxon>Hyphomicrobiales</taxon>
        <taxon>Methylobacteriaceae</taxon>
        <taxon>Microvirga</taxon>
    </lineage>
</organism>
<accession>A0ABS7VLI3</accession>
<keyword evidence="2" id="KW-1185">Reference proteome</keyword>
<reference evidence="1 2" key="1">
    <citation type="submission" date="2021-09" db="EMBL/GenBank/DDBJ databases">
        <title>The complete genome sequence of a new microorganism.</title>
        <authorList>
            <person name="Zi Z."/>
        </authorList>
    </citation>
    <scope>NUCLEOTIDE SEQUENCE [LARGE SCALE GENOMIC DNA]</scope>
    <source>
        <strain evidence="1 2">WGZ8</strain>
    </source>
</reference>
<protein>
    <submittedName>
        <fullName evidence="1">DUF1259 domain-containing protein</fullName>
    </submittedName>
</protein>
<comment type="caution">
    <text evidence="1">The sequence shown here is derived from an EMBL/GenBank/DDBJ whole genome shotgun (WGS) entry which is preliminary data.</text>
</comment>
<dbReference type="Pfam" id="PF07485">
    <property type="entry name" value="DUF1529"/>
    <property type="match status" value="1"/>
</dbReference>
<name>A0ABS7VLI3_9HYPH</name>